<keyword evidence="2" id="KW-1185">Reference proteome</keyword>
<accession>A0A5E4N8S2</accession>
<organism evidence="1 2">
    <name type="scientific">Cinara cedri</name>
    <dbReference type="NCBI Taxonomy" id="506608"/>
    <lineage>
        <taxon>Eukaryota</taxon>
        <taxon>Metazoa</taxon>
        <taxon>Ecdysozoa</taxon>
        <taxon>Arthropoda</taxon>
        <taxon>Hexapoda</taxon>
        <taxon>Insecta</taxon>
        <taxon>Pterygota</taxon>
        <taxon>Neoptera</taxon>
        <taxon>Paraneoptera</taxon>
        <taxon>Hemiptera</taxon>
        <taxon>Sternorrhyncha</taxon>
        <taxon>Aphidomorpha</taxon>
        <taxon>Aphidoidea</taxon>
        <taxon>Aphididae</taxon>
        <taxon>Lachninae</taxon>
        <taxon>Cinara</taxon>
    </lineage>
</organism>
<dbReference type="EMBL" id="CABPRJ010001901">
    <property type="protein sequence ID" value="VVC40163.1"/>
    <property type="molecule type" value="Genomic_DNA"/>
</dbReference>
<dbReference type="AlphaFoldDB" id="A0A5E4N8S2"/>
<dbReference type="PANTHER" id="PTHR15827">
    <property type="entry name" value="CYCLIN-DEPENDENT KINASE 2-INTERACTING PROTEIN"/>
    <property type="match status" value="1"/>
</dbReference>
<sequence>MTSETPKHKGLNTSIGKSSPAHEVDIYVGRPAQGHSGNLTGNRRILKDAAAEIFNCIQTWKAHQDRGCILISNIFNLRVQSPDIKFPDQLAGLVSELKKLCEQMSNIIEGLGIKLINLNAVSALEKGSITPLFISWSTEHFCKITEQLLRAYKKEQKLHQNLLLKIADSTDTDSLLFYLSCWTYQPYLDQSIEKKLHNMIKETRHV</sequence>
<name>A0A5E4N8S2_9HEMI</name>
<dbReference type="Proteomes" id="UP000325440">
    <property type="component" value="Unassembled WGS sequence"/>
</dbReference>
<reference evidence="1 2" key="1">
    <citation type="submission" date="2019-08" db="EMBL/GenBank/DDBJ databases">
        <authorList>
            <person name="Alioto T."/>
            <person name="Alioto T."/>
            <person name="Gomez Garrido J."/>
        </authorList>
    </citation>
    <scope>NUCLEOTIDE SEQUENCE [LARGE SCALE GENOMIC DNA]</scope>
</reference>
<evidence type="ECO:0008006" key="3">
    <source>
        <dbReference type="Google" id="ProtNLM"/>
    </source>
</evidence>
<evidence type="ECO:0000313" key="1">
    <source>
        <dbReference type="EMBL" id="VVC40163.1"/>
    </source>
</evidence>
<proteinExistence type="predicted"/>
<dbReference type="PANTHER" id="PTHR15827:SF2">
    <property type="entry name" value="CYCLIN-DEPENDENT KINASE 2-INTERACTING PROTEIN"/>
    <property type="match status" value="1"/>
</dbReference>
<gene>
    <name evidence="1" type="ORF">CINCED_3A012175</name>
</gene>
<protein>
    <recommendedName>
        <fullName evidence="3">Cyclin-dependent kinase 2-interacting protein</fullName>
    </recommendedName>
</protein>
<evidence type="ECO:0000313" key="2">
    <source>
        <dbReference type="Proteomes" id="UP000325440"/>
    </source>
</evidence>